<dbReference type="Gene3D" id="3.30.40.10">
    <property type="entry name" value="Zinc/RING finger domain, C3HC4 (zinc finger)"/>
    <property type="match status" value="1"/>
</dbReference>
<dbReference type="PROSITE" id="PS50089">
    <property type="entry name" value="ZF_RING_2"/>
    <property type="match status" value="1"/>
</dbReference>
<dbReference type="SUPFAM" id="SSF57850">
    <property type="entry name" value="RING/U-box"/>
    <property type="match status" value="1"/>
</dbReference>
<accession>A0A6C0LA96</accession>
<dbReference type="AlphaFoldDB" id="A0A6C0LA96"/>
<dbReference type="InterPro" id="IPR013083">
    <property type="entry name" value="Znf_RING/FYVE/PHD"/>
</dbReference>
<evidence type="ECO:0000256" key="3">
    <source>
        <dbReference type="ARBA" id="ARBA00022833"/>
    </source>
</evidence>
<name>A0A6C0LA96_9ZZZZ</name>
<reference evidence="6" key="1">
    <citation type="journal article" date="2020" name="Nature">
        <title>Giant virus diversity and host interactions through global metagenomics.</title>
        <authorList>
            <person name="Schulz F."/>
            <person name="Roux S."/>
            <person name="Paez-Espino D."/>
            <person name="Jungbluth S."/>
            <person name="Walsh D.A."/>
            <person name="Denef V.J."/>
            <person name="McMahon K.D."/>
            <person name="Konstantinidis K.T."/>
            <person name="Eloe-Fadrosh E.A."/>
            <person name="Kyrpides N.C."/>
            <person name="Woyke T."/>
        </authorList>
    </citation>
    <scope>NUCLEOTIDE SEQUENCE</scope>
    <source>
        <strain evidence="6">GVMAG-M-3300027759-42</strain>
    </source>
</reference>
<feature type="domain" description="RING-type" evidence="5">
    <location>
        <begin position="246"/>
        <end position="282"/>
    </location>
</feature>
<evidence type="ECO:0000259" key="5">
    <source>
        <dbReference type="PROSITE" id="PS50089"/>
    </source>
</evidence>
<organism evidence="6">
    <name type="scientific">viral metagenome</name>
    <dbReference type="NCBI Taxonomy" id="1070528"/>
    <lineage>
        <taxon>unclassified sequences</taxon>
        <taxon>metagenomes</taxon>
        <taxon>organismal metagenomes</taxon>
    </lineage>
</organism>
<keyword evidence="4" id="KW-0175">Coiled coil</keyword>
<evidence type="ECO:0000313" key="6">
    <source>
        <dbReference type="EMBL" id="QHU26995.1"/>
    </source>
</evidence>
<proteinExistence type="predicted"/>
<dbReference type="EMBL" id="MN740447">
    <property type="protein sequence ID" value="QHU26995.1"/>
    <property type="molecule type" value="Genomic_DNA"/>
</dbReference>
<evidence type="ECO:0000256" key="2">
    <source>
        <dbReference type="ARBA" id="ARBA00022771"/>
    </source>
</evidence>
<dbReference type="InterPro" id="IPR001841">
    <property type="entry name" value="Znf_RING"/>
</dbReference>
<evidence type="ECO:0000256" key="1">
    <source>
        <dbReference type="ARBA" id="ARBA00022723"/>
    </source>
</evidence>
<sequence length="285" mass="33779">MPKPTRDQQFQKSFAEFFDTLTENFYPDLKEYTLESKTLTKNRFDHVYTLTFPRNIVSYYVDVFTIDEDGTVTPAGPVRQPQDLPTIRTFKTQFRDYFKKYNLKIGNKTQSYTDIDDYWYTNSSGEKITSSMIANGYCPNDLHTFDINFKIDVIYHKSHIPFPVSISTKQQFEKKCQQLESENAELVANINTINTMYQEKSELYDVLRRRMRIDRRNMEEKYRSMEERMQKKFRELYSQCDTKDDCPVCYEVIDSVKLKVPGCCHTICTDCAEKCSKCPICRDTY</sequence>
<feature type="coiled-coil region" evidence="4">
    <location>
        <begin position="169"/>
        <end position="235"/>
    </location>
</feature>
<dbReference type="InterPro" id="IPR017907">
    <property type="entry name" value="Znf_RING_CS"/>
</dbReference>
<protein>
    <recommendedName>
        <fullName evidence="5">RING-type domain-containing protein</fullName>
    </recommendedName>
</protein>
<dbReference type="PROSITE" id="PS00518">
    <property type="entry name" value="ZF_RING_1"/>
    <property type="match status" value="1"/>
</dbReference>
<evidence type="ECO:0000256" key="4">
    <source>
        <dbReference type="SAM" id="Coils"/>
    </source>
</evidence>
<keyword evidence="3" id="KW-0862">Zinc</keyword>
<keyword evidence="2" id="KW-0863">Zinc-finger</keyword>
<keyword evidence="1" id="KW-0479">Metal-binding</keyword>
<dbReference type="GO" id="GO:0008270">
    <property type="term" value="F:zinc ion binding"/>
    <property type="evidence" value="ECO:0007669"/>
    <property type="project" value="UniProtKB-KW"/>
</dbReference>